<dbReference type="InterPro" id="IPR006164">
    <property type="entry name" value="DNA_bd_Ku70/Ku80"/>
</dbReference>
<evidence type="ECO:0000313" key="7">
    <source>
        <dbReference type="Proteomes" id="UP000244496"/>
    </source>
</evidence>
<dbReference type="PANTHER" id="PTHR41251">
    <property type="entry name" value="NON-HOMOLOGOUS END JOINING PROTEIN KU"/>
    <property type="match status" value="1"/>
</dbReference>
<keyword evidence="7" id="KW-1185">Reference proteome</keyword>
<feature type="domain" description="Ku" evidence="5">
    <location>
        <begin position="54"/>
        <end position="184"/>
    </location>
</feature>
<dbReference type="InterPro" id="IPR016194">
    <property type="entry name" value="SPOC-like_C_dom_sf"/>
</dbReference>
<organism evidence="6 7">
    <name type="scientific">Paragemmobacter aquarius</name>
    <dbReference type="NCBI Taxonomy" id="2169400"/>
    <lineage>
        <taxon>Bacteria</taxon>
        <taxon>Pseudomonadati</taxon>
        <taxon>Pseudomonadota</taxon>
        <taxon>Alphaproteobacteria</taxon>
        <taxon>Rhodobacterales</taxon>
        <taxon>Paracoccaceae</taxon>
        <taxon>Paragemmobacter</taxon>
    </lineage>
</organism>
<dbReference type="KEGG" id="geh:HYN69_13970"/>
<feature type="chain" id="PRO_5015564868" description="Non-homologous end joining protein Ku" evidence="4">
    <location>
        <begin position="24"/>
        <end position="275"/>
    </location>
</feature>
<dbReference type="SUPFAM" id="SSF100939">
    <property type="entry name" value="SPOC domain-like"/>
    <property type="match status" value="1"/>
</dbReference>
<evidence type="ECO:0000256" key="3">
    <source>
        <dbReference type="SAM" id="MobiDB-lite"/>
    </source>
</evidence>
<dbReference type="CDD" id="cd00789">
    <property type="entry name" value="KU_like"/>
    <property type="match status" value="1"/>
</dbReference>
<comment type="subunit">
    <text evidence="2">Homodimer. Interacts with LigD.</text>
</comment>
<feature type="compositionally biased region" description="Basic and acidic residues" evidence="3">
    <location>
        <begin position="256"/>
        <end position="266"/>
    </location>
</feature>
<comment type="similarity">
    <text evidence="2">Belongs to the prokaryotic Ku family.</text>
</comment>
<evidence type="ECO:0000256" key="2">
    <source>
        <dbReference type="HAMAP-Rule" id="MF_01875"/>
    </source>
</evidence>
<dbReference type="GO" id="GO:0006310">
    <property type="term" value="P:DNA recombination"/>
    <property type="evidence" value="ECO:0007669"/>
    <property type="project" value="UniProtKB-KW"/>
</dbReference>
<dbReference type="GO" id="GO:0003690">
    <property type="term" value="F:double-stranded DNA binding"/>
    <property type="evidence" value="ECO:0007669"/>
    <property type="project" value="UniProtKB-UniRule"/>
</dbReference>
<dbReference type="PANTHER" id="PTHR41251:SF1">
    <property type="entry name" value="NON-HOMOLOGOUS END JOINING PROTEIN KU"/>
    <property type="match status" value="1"/>
</dbReference>
<keyword evidence="1 2" id="KW-0238">DNA-binding</keyword>
<gene>
    <name evidence="2" type="primary">ku</name>
    <name evidence="6" type="ORF">HYN69_13970</name>
</gene>
<dbReference type="AlphaFoldDB" id="A0A2S0UNR3"/>
<dbReference type="Pfam" id="PF02735">
    <property type="entry name" value="Ku"/>
    <property type="match status" value="1"/>
</dbReference>
<name>A0A2S0UNR3_9RHOB</name>
<dbReference type="NCBIfam" id="TIGR02772">
    <property type="entry name" value="Ku_bact"/>
    <property type="match status" value="1"/>
</dbReference>
<dbReference type="SMART" id="SM00559">
    <property type="entry name" value="Ku78"/>
    <property type="match status" value="1"/>
</dbReference>
<keyword evidence="2" id="KW-0234">DNA repair</keyword>
<dbReference type="RefSeq" id="WP_108436275.1">
    <property type="nucleotide sequence ID" value="NZ_CP028918.1"/>
</dbReference>
<comment type="function">
    <text evidence="2">With LigD forms a non-homologous end joining (NHEJ) DNA repair enzyme, which repairs dsDNA breaks with reduced fidelity. Binds linear dsDNA with 5'- and 3'- overhangs but not closed circular dsDNA nor ssDNA. Recruits and stimulates the ligase activity of LigD.</text>
</comment>
<feature type="region of interest" description="Disordered" evidence="3">
    <location>
        <begin position="230"/>
        <end position="275"/>
    </location>
</feature>
<dbReference type="GO" id="GO:0006303">
    <property type="term" value="P:double-strand break repair via nonhomologous end joining"/>
    <property type="evidence" value="ECO:0007669"/>
    <property type="project" value="UniProtKB-UniRule"/>
</dbReference>
<dbReference type="HAMAP" id="MF_01875">
    <property type="entry name" value="Prokaryotic_Ku"/>
    <property type="match status" value="1"/>
</dbReference>
<dbReference type="EMBL" id="CP028918">
    <property type="protein sequence ID" value="AWB49458.1"/>
    <property type="molecule type" value="Genomic_DNA"/>
</dbReference>
<evidence type="ECO:0000313" key="6">
    <source>
        <dbReference type="EMBL" id="AWB49458.1"/>
    </source>
</evidence>
<protein>
    <recommendedName>
        <fullName evidence="2">Non-homologous end joining protein Ku</fullName>
    </recommendedName>
</protein>
<keyword evidence="2" id="KW-0227">DNA damage</keyword>
<keyword evidence="4" id="KW-0732">Signal</keyword>
<proteinExistence type="inferred from homology"/>
<evidence type="ECO:0000256" key="1">
    <source>
        <dbReference type="ARBA" id="ARBA00023125"/>
    </source>
</evidence>
<dbReference type="InterPro" id="IPR009187">
    <property type="entry name" value="Prok_Ku"/>
</dbReference>
<sequence>MTRALWKGWLKLAKVTVPVALYAAASTSDRVTFHTLNRATGHRINRQFVDAETGAVVDRDAQVKGYEVAPDDFIILDPEEIAAAIPDSDKTLTIEHFIPCASVDDVYFDKPYYLAPSSKDAAEPFALLVAGLRARNVVALAQTVLFRRFRTMLIRPNGAGLTGTTLNFDYEVRPASEALSDAPKVKIKGEMLDLARHIIDTKKGSFDPATFDDRYDAALAELVKAKIEGRRIKPKPAPKVSRQSDLLAALRQSAGKPDDAKPDQKPAPKPKRKAG</sequence>
<keyword evidence="2" id="KW-0233">DNA recombination</keyword>
<feature type="signal peptide" evidence="4">
    <location>
        <begin position="1"/>
        <end position="23"/>
    </location>
</feature>
<reference evidence="6 7" key="1">
    <citation type="submission" date="2018-04" db="EMBL/GenBank/DDBJ databases">
        <title>Genome sequencing of Gemmobacter.</title>
        <authorList>
            <person name="Yi H."/>
            <person name="Baek M.-G."/>
        </authorList>
    </citation>
    <scope>NUCLEOTIDE SEQUENCE [LARGE SCALE GENOMIC DNA]</scope>
    <source>
        <strain evidence="6 7">HYN0069</strain>
    </source>
</reference>
<evidence type="ECO:0000259" key="5">
    <source>
        <dbReference type="SMART" id="SM00559"/>
    </source>
</evidence>
<dbReference type="PIRSF" id="PIRSF006493">
    <property type="entry name" value="Prok_Ku"/>
    <property type="match status" value="1"/>
</dbReference>
<dbReference type="Proteomes" id="UP000244496">
    <property type="component" value="Chromosome"/>
</dbReference>
<dbReference type="Gene3D" id="2.40.290.10">
    <property type="match status" value="1"/>
</dbReference>
<evidence type="ECO:0000256" key="4">
    <source>
        <dbReference type="SAM" id="SignalP"/>
    </source>
</evidence>
<dbReference type="OrthoDB" id="9780854at2"/>
<accession>A0A2S0UNR3</accession>